<evidence type="ECO:0000256" key="1">
    <source>
        <dbReference type="SAM" id="Phobius"/>
    </source>
</evidence>
<reference evidence="2" key="1">
    <citation type="journal article" date="2023" name="Comput. Struct. Biotechnol. J.">
        <title>Discovery of a novel marine Bacteroidetes with a rich repertoire of carbohydrate-active enzymes.</title>
        <authorList>
            <person name="Chen B."/>
            <person name="Liu G."/>
            <person name="Chen Q."/>
            <person name="Wang H."/>
            <person name="Liu L."/>
            <person name="Tang K."/>
        </authorList>
    </citation>
    <scope>NUCLEOTIDE SEQUENCE</scope>
    <source>
        <strain evidence="2">TK19036</strain>
    </source>
</reference>
<organism evidence="2">
    <name type="scientific">Roseihalotalea indica</name>
    <dbReference type="NCBI Taxonomy" id="2867963"/>
    <lineage>
        <taxon>Bacteria</taxon>
        <taxon>Pseudomonadati</taxon>
        <taxon>Bacteroidota</taxon>
        <taxon>Cytophagia</taxon>
        <taxon>Cytophagales</taxon>
        <taxon>Catalimonadaceae</taxon>
        <taxon>Roseihalotalea</taxon>
    </lineage>
</organism>
<keyword evidence="1" id="KW-0812">Transmembrane</keyword>
<feature type="transmembrane region" description="Helical" evidence="1">
    <location>
        <begin position="138"/>
        <end position="157"/>
    </location>
</feature>
<feature type="transmembrane region" description="Helical" evidence="1">
    <location>
        <begin position="209"/>
        <end position="227"/>
    </location>
</feature>
<dbReference type="EMBL" id="CP120682">
    <property type="protein sequence ID" value="WKN37689.1"/>
    <property type="molecule type" value="Genomic_DNA"/>
</dbReference>
<evidence type="ECO:0000313" key="2">
    <source>
        <dbReference type="EMBL" id="WKN37689.1"/>
    </source>
</evidence>
<name>A0AA49JGQ2_9BACT</name>
<proteinExistence type="predicted"/>
<feature type="transmembrane region" description="Helical" evidence="1">
    <location>
        <begin position="75"/>
        <end position="95"/>
    </location>
</feature>
<feature type="transmembrane region" description="Helical" evidence="1">
    <location>
        <begin position="6"/>
        <end position="21"/>
    </location>
</feature>
<gene>
    <name evidence="2" type="ORF">K4G66_03075</name>
</gene>
<feature type="transmembrane region" description="Helical" evidence="1">
    <location>
        <begin position="41"/>
        <end position="63"/>
    </location>
</feature>
<dbReference type="AlphaFoldDB" id="A0AA49JGQ2"/>
<feature type="transmembrane region" description="Helical" evidence="1">
    <location>
        <begin position="107"/>
        <end position="126"/>
    </location>
</feature>
<reference evidence="2" key="2">
    <citation type="journal article" date="2024" name="Antonie Van Leeuwenhoek">
        <title>Roseihalotalea indica gen. nov., sp. nov., a halophilic Bacteroidetes from mesopelagic Southwest Indian Ocean with higher carbohydrate metabolic potential.</title>
        <authorList>
            <person name="Chen B."/>
            <person name="Zhang M."/>
            <person name="Lin D."/>
            <person name="Ye J."/>
            <person name="Tang K."/>
        </authorList>
    </citation>
    <scope>NUCLEOTIDE SEQUENCE</scope>
    <source>
        <strain evidence="2">TK19036</strain>
    </source>
</reference>
<keyword evidence="1" id="KW-0472">Membrane</keyword>
<accession>A0AA49JGQ2</accession>
<sequence length="247" mass="28100">MYILAQLGFIVTTLFCLWLILKQLRTALILVDFSAAQRQRVWLVTLLTIGGWLAFLSIFSLNGFFGNFSSRPPRIAIAALVPFVVLLVITFSRFSTPLLKVIPPQRLLYIQSFRVAVELLLWLLFVQHRLPVQMTFEGQNWDVLIGLTAPVLAYFCFVKGSWSRSIALVWNVLGLLLLANIVTISILSMPTVFRMFMNDPPNIIMAQFPFIWLPGVLVPIAYAMHFFSIKQLLMARRPEPKAQTTSP</sequence>
<keyword evidence="1" id="KW-1133">Transmembrane helix</keyword>
<protein>
    <submittedName>
        <fullName evidence="2">Uncharacterized protein</fullName>
    </submittedName>
</protein>
<feature type="transmembrane region" description="Helical" evidence="1">
    <location>
        <begin position="169"/>
        <end position="189"/>
    </location>
</feature>